<keyword evidence="4" id="KW-1185">Reference proteome</keyword>
<dbReference type="Proteomes" id="UP001156974">
    <property type="component" value="Unassembled WGS sequence"/>
</dbReference>
<dbReference type="RefSeq" id="WP_175083583.1">
    <property type="nucleotide sequence ID" value="NZ_JAKUMG010000025.1"/>
</dbReference>
<gene>
    <name evidence="3" type="ORF">MKZ47_20900</name>
</gene>
<evidence type="ECO:0000256" key="1">
    <source>
        <dbReference type="ARBA" id="ARBA00022801"/>
    </source>
</evidence>
<accession>A0ABT6U5V0</accession>
<dbReference type="InterPro" id="IPR036380">
    <property type="entry name" value="Isochorismatase-like_sf"/>
</dbReference>
<feature type="domain" description="Isochorismatase-like" evidence="2">
    <location>
        <begin position="5"/>
        <end position="190"/>
    </location>
</feature>
<evidence type="ECO:0000313" key="3">
    <source>
        <dbReference type="EMBL" id="MDI4671521.1"/>
    </source>
</evidence>
<dbReference type="Pfam" id="PF00857">
    <property type="entry name" value="Isochorismatase"/>
    <property type="match status" value="1"/>
</dbReference>
<dbReference type="PANTHER" id="PTHR43540:SF16">
    <property type="entry name" value="ISOCHORISMATASE-LIKE DOMAIN-CONTAINING PROTEIN"/>
    <property type="match status" value="1"/>
</dbReference>
<protein>
    <submittedName>
        <fullName evidence="3">Cysteine hydrolase</fullName>
    </submittedName>
</protein>
<evidence type="ECO:0000259" key="2">
    <source>
        <dbReference type="Pfam" id="PF00857"/>
    </source>
</evidence>
<sequence>MPKFALVLIGFQNDYFSDDGLLHSYISESSAVTGALSNTIKLIENHHDSFEVIVSTPICFTENYDELTNPIGILSAIKEVGAFKQGTYGAKEISQFDPFKDVITTIPGKRGLNAFTDTELESFLLENDISDVVLAGTVTSICIDSTGRSAHEKGFNVTILNDCTSSRTPFEQQFYCEHVFPLYSRVIGSKELVNLL</sequence>
<evidence type="ECO:0000313" key="4">
    <source>
        <dbReference type="Proteomes" id="UP001156974"/>
    </source>
</evidence>
<organism evidence="3 4">
    <name type="scientific">Pseudoalteromonas shioyasakiensis</name>
    <dbReference type="NCBI Taxonomy" id="1190813"/>
    <lineage>
        <taxon>Bacteria</taxon>
        <taxon>Pseudomonadati</taxon>
        <taxon>Pseudomonadota</taxon>
        <taxon>Gammaproteobacteria</taxon>
        <taxon>Alteromonadales</taxon>
        <taxon>Pseudoalteromonadaceae</taxon>
        <taxon>Pseudoalteromonas</taxon>
    </lineage>
</organism>
<comment type="caution">
    <text evidence="3">The sequence shown here is derived from an EMBL/GenBank/DDBJ whole genome shotgun (WGS) entry which is preliminary data.</text>
</comment>
<keyword evidence="1 3" id="KW-0378">Hydrolase</keyword>
<dbReference type="SUPFAM" id="SSF52499">
    <property type="entry name" value="Isochorismatase-like hydrolases"/>
    <property type="match status" value="1"/>
</dbReference>
<name>A0ABT6U5V0_9GAMM</name>
<dbReference type="GO" id="GO:0016787">
    <property type="term" value="F:hydrolase activity"/>
    <property type="evidence" value="ECO:0007669"/>
    <property type="project" value="UniProtKB-KW"/>
</dbReference>
<dbReference type="CDD" id="cd00431">
    <property type="entry name" value="cysteine_hydrolases"/>
    <property type="match status" value="1"/>
</dbReference>
<proteinExistence type="predicted"/>
<dbReference type="Gene3D" id="3.40.50.850">
    <property type="entry name" value="Isochorismatase-like"/>
    <property type="match status" value="1"/>
</dbReference>
<dbReference type="EMBL" id="JAKUMG010000025">
    <property type="protein sequence ID" value="MDI4671521.1"/>
    <property type="molecule type" value="Genomic_DNA"/>
</dbReference>
<reference evidence="3 4" key="1">
    <citation type="submission" date="2022-02" db="EMBL/GenBank/DDBJ databases">
        <title>Genome analysis of Beneficial Microorganisms for Coral consortium from Pocillopora damicornis.</title>
        <authorList>
            <person name="Rosado P.M."/>
            <person name="Cardoso P.M."/>
            <person name="Rosado J.G."/>
            <person name="Schultz J."/>
            <person name="Rocha U."/>
            <person name="Costa T.K."/>
            <person name="Peixoto R.S."/>
        </authorList>
    </citation>
    <scope>NUCLEOTIDE SEQUENCE [LARGE SCALE GENOMIC DNA]</scope>
    <source>
        <strain evidence="3 4">BMC5</strain>
    </source>
</reference>
<dbReference type="PANTHER" id="PTHR43540">
    <property type="entry name" value="PEROXYUREIDOACRYLATE/UREIDOACRYLATE AMIDOHYDROLASE-RELATED"/>
    <property type="match status" value="1"/>
</dbReference>
<dbReference type="InterPro" id="IPR000868">
    <property type="entry name" value="Isochorismatase-like_dom"/>
</dbReference>
<dbReference type="InterPro" id="IPR050272">
    <property type="entry name" value="Isochorismatase-like_hydrls"/>
</dbReference>